<evidence type="ECO:0000256" key="1">
    <source>
        <dbReference type="SAM" id="Phobius"/>
    </source>
</evidence>
<keyword evidence="1" id="KW-0812">Transmembrane</keyword>
<keyword evidence="1" id="KW-0472">Membrane</keyword>
<evidence type="ECO:0000313" key="3">
    <source>
        <dbReference type="Proteomes" id="UP001174677"/>
    </source>
</evidence>
<accession>A0ABQ9L9Z2</accession>
<evidence type="ECO:0000313" key="2">
    <source>
        <dbReference type="EMBL" id="KAJ9163446.1"/>
    </source>
</evidence>
<organism evidence="2 3">
    <name type="scientific">Hevea brasiliensis</name>
    <name type="common">Para rubber tree</name>
    <name type="synonym">Siphonia brasiliensis</name>
    <dbReference type="NCBI Taxonomy" id="3981"/>
    <lineage>
        <taxon>Eukaryota</taxon>
        <taxon>Viridiplantae</taxon>
        <taxon>Streptophyta</taxon>
        <taxon>Embryophyta</taxon>
        <taxon>Tracheophyta</taxon>
        <taxon>Spermatophyta</taxon>
        <taxon>Magnoliopsida</taxon>
        <taxon>eudicotyledons</taxon>
        <taxon>Gunneridae</taxon>
        <taxon>Pentapetalae</taxon>
        <taxon>rosids</taxon>
        <taxon>fabids</taxon>
        <taxon>Malpighiales</taxon>
        <taxon>Euphorbiaceae</taxon>
        <taxon>Crotonoideae</taxon>
        <taxon>Micrandreae</taxon>
        <taxon>Hevea</taxon>
    </lineage>
</organism>
<gene>
    <name evidence="2" type="ORF">P3X46_023114</name>
</gene>
<comment type="caution">
    <text evidence="2">The sequence shown here is derived from an EMBL/GenBank/DDBJ whole genome shotgun (WGS) entry which is preliminary data.</text>
</comment>
<dbReference type="Proteomes" id="UP001174677">
    <property type="component" value="Chromosome 13"/>
</dbReference>
<reference evidence="2" key="1">
    <citation type="journal article" date="2023" name="Plant Biotechnol. J.">
        <title>Chromosome-level wild Hevea brasiliensis genome provides new tools for genomic-assisted breeding and valuable loci to elevate rubber yield.</title>
        <authorList>
            <person name="Cheng H."/>
            <person name="Song X."/>
            <person name="Hu Y."/>
            <person name="Wu T."/>
            <person name="Yang Q."/>
            <person name="An Z."/>
            <person name="Feng S."/>
            <person name="Deng Z."/>
            <person name="Wu W."/>
            <person name="Zeng X."/>
            <person name="Tu M."/>
            <person name="Wang X."/>
            <person name="Huang H."/>
        </authorList>
    </citation>
    <scope>NUCLEOTIDE SEQUENCE</scope>
    <source>
        <strain evidence="2">MT/VB/25A 57/8</strain>
    </source>
</reference>
<keyword evidence="1" id="KW-1133">Transmembrane helix</keyword>
<name>A0ABQ9L9Z2_HEVBR</name>
<feature type="transmembrane region" description="Helical" evidence="1">
    <location>
        <begin position="16"/>
        <end position="42"/>
    </location>
</feature>
<protein>
    <submittedName>
        <fullName evidence="2">Uncharacterized protein</fullName>
    </submittedName>
</protein>
<keyword evidence="3" id="KW-1185">Reference proteome</keyword>
<proteinExistence type="predicted"/>
<dbReference type="EMBL" id="JARPOI010000013">
    <property type="protein sequence ID" value="KAJ9163446.1"/>
    <property type="molecule type" value="Genomic_DNA"/>
</dbReference>
<sequence>MELFMGLSVQCLVDLMVAWVSLMIGFGFFALIASILCSAAFINNTKDVS</sequence>